<dbReference type="Gene3D" id="3.40.190.10">
    <property type="entry name" value="Periplasmic binding protein-like II"/>
    <property type="match status" value="2"/>
</dbReference>
<feature type="transmembrane region" description="Helical" evidence="7">
    <location>
        <begin position="575"/>
        <end position="595"/>
    </location>
</feature>
<keyword evidence="7" id="KW-1133">Transmembrane helix</keyword>
<feature type="domain" description="Ionotropic glutamate receptor C-terminal" evidence="8">
    <location>
        <begin position="337"/>
        <end position="581"/>
    </location>
</feature>
<comment type="subunit">
    <text evidence="3">Homodimer.</text>
</comment>
<comment type="similarity">
    <text evidence="1">Belongs to the glutamate-gated ion channel (TC 1.A.10.1) family.</text>
</comment>
<evidence type="ECO:0000256" key="4">
    <source>
        <dbReference type="ARBA" id="ARBA00022801"/>
    </source>
</evidence>
<dbReference type="GO" id="GO:0016020">
    <property type="term" value="C:membrane"/>
    <property type="evidence" value="ECO:0007669"/>
    <property type="project" value="InterPro"/>
</dbReference>
<evidence type="ECO:0000259" key="9">
    <source>
        <dbReference type="Pfam" id="PF24576"/>
    </source>
</evidence>
<comment type="caution">
    <text evidence="10">The sequence shown here is derived from an EMBL/GenBank/DDBJ whole genome shotgun (WGS) entry which is preliminary data.</text>
</comment>
<dbReference type="PRINTS" id="PR00131">
    <property type="entry name" value="GLHYDRLASE1"/>
</dbReference>
<keyword evidence="7" id="KW-0812">Transmembrane</keyword>
<feature type="transmembrane region" description="Helical" evidence="7">
    <location>
        <begin position="376"/>
        <end position="395"/>
    </location>
</feature>
<feature type="transmembrane region" description="Helical" evidence="7">
    <location>
        <begin position="407"/>
        <end position="429"/>
    </location>
</feature>
<evidence type="ECO:0000256" key="3">
    <source>
        <dbReference type="ARBA" id="ARBA00011738"/>
    </source>
</evidence>
<dbReference type="Gene3D" id="3.20.20.80">
    <property type="entry name" value="Glycosidases"/>
    <property type="match status" value="1"/>
</dbReference>
<dbReference type="Proteomes" id="UP001159042">
    <property type="component" value="Unassembled WGS sequence"/>
</dbReference>
<dbReference type="Pfam" id="PF24576">
    <property type="entry name" value="IR75A_N"/>
    <property type="match status" value="1"/>
</dbReference>
<dbReference type="Gene3D" id="1.10.287.70">
    <property type="match status" value="1"/>
</dbReference>
<dbReference type="GO" id="GO:0015276">
    <property type="term" value="F:ligand-gated monoatomic ion channel activity"/>
    <property type="evidence" value="ECO:0007669"/>
    <property type="project" value="InterPro"/>
</dbReference>
<dbReference type="InterPro" id="IPR033132">
    <property type="entry name" value="GH_1_N_CS"/>
</dbReference>
<dbReference type="PANTHER" id="PTHR10353">
    <property type="entry name" value="GLYCOSYL HYDROLASE"/>
    <property type="match status" value="1"/>
</dbReference>
<organism evidence="10 11">
    <name type="scientific">Exocentrus adspersus</name>
    <dbReference type="NCBI Taxonomy" id="1586481"/>
    <lineage>
        <taxon>Eukaryota</taxon>
        <taxon>Metazoa</taxon>
        <taxon>Ecdysozoa</taxon>
        <taxon>Arthropoda</taxon>
        <taxon>Hexapoda</taxon>
        <taxon>Insecta</taxon>
        <taxon>Pterygota</taxon>
        <taxon>Neoptera</taxon>
        <taxon>Endopterygota</taxon>
        <taxon>Coleoptera</taxon>
        <taxon>Polyphaga</taxon>
        <taxon>Cucujiformia</taxon>
        <taxon>Chrysomeloidea</taxon>
        <taxon>Cerambycidae</taxon>
        <taxon>Lamiinae</taxon>
        <taxon>Acanthocinini</taxon>
        <taxon>Exocentrus</taxon>
    </lineage>
</organism>
<reference evidence="10 11" key="1">
    <citation type="journal article" date="2023" name="Insect Mol. Biol.">
        <title>Genome sequencing provides insights into the evolution of gene families encoding plant cell wall-degrading enzymes in longhorned beetles.</title>
        <authorList>
            <person name="Shin N.R."/>
            <person name="Okamura Y."/>
            <person name="Kirsch R."/>
            <person name="Pauchet Y."/>
        </authorList>
    </citation>
    <scope>NUCLEOTIDE SEQUENCE [LARGE SCALE GENOMIC DNA]</scope>
    <source>
        <strain evidence="10">EAD_L_NR</strain>
    </source>
</reference>
<dbReference type="Pfam" id="PF00060">
    <property type="entry name" value="Lig_chan"/>
    <property type="match status" value="1"/>
</dbReference>
<feature type="domain" description="Ionotropic receptor 75a N-terminal" evidence="9">
    <location>
        <begin position="46"/>
        <end position="212"/>
    </location>
</feature>
<dbReference type="InterPro" id="IPR001320">
    <property type="entry name" value="Iontro_rcpt_C"/>
</dbReference>
<evidence type="ECO:0000313" key="10">
    <source>
        <dbReference type="EMBL" id="KAJ8924532.1"/>
    </source>
</evidence>
<accession>A0AAV8WE92</accession>
<dbReference type="SUPFAM" id="SSF53850">
    <property type="entry name" value="Periplasmic binding protein-like II"/>
    <property type="match status" value="1"/>
</dbReference>
<evidence type="ECO:0000256" key="7">
    <source>
        <dbReference type="SAM" id="Phobius"/>
    </source>
</evidence>
<evidence type="ECO:0000313" key="11">
    <source>
        <dbReference type="Proteomes" id="UP001159042"/>
    </source>
</evidence>
<dbReference type="GO" id="GO:0008422">
    <property type="term" value="F:beta-glucosidase activity"/>
    <property type="evidence" value="ECO:0007669"/>
    <property type="project" value="TreeGrafter"/>
</dbReference>
<dbReference type="AlphaFoldDB" id="A0AAV8WE92"/>
<keyword evidence="4" id="KW-0378">Hydrolase</keyword>
<dbReference type="GO" id="GO:0005975">
    <property type="term" value="P:carbohydrate metabolic process"/>
    <property type="evidence" value="ECO:0007669"/>
    <property type="project" value="InterPro"/>
</dbReference>
<proteinExistence type="inferred from homology"/>
<gene>
    <name evidence="10" type="ORF">NQ315_007330</name>
</gene>
<protein>
    <submittedName>
        <fullName evidence="10">Uncharacterized protein</fullName>
    </submittedName>
</protein>
<evidence type="ECO:0000256" key="5">
    <source>
        <dbReference type="ARBA" id="ARBA00023180"/>
    </source>
</evidence>
<keyword evidence="5" id="KW-0325">Glycoprotein</keyword>
<comment type="similarity">
    <text evidence="2">Belongs to the glycosyl hydrolase 1 family.</text>
</comment>
<name>A0AAV8WE92_9CUCU</name>
<dbReference type="PROSITE" id="PS00653">
    <property type="entry name" value="GLYCOSYL_HYDROL_F1_2"/>
    <property type="match status" value="1"/>
</dbReference>
<dbReference type="InterPro" id="IPR017853">
    <property type="entry name" value="GH"/>
</dbReference>
<dbReference type="InterPro" id="IPR057074">
    <property type="entry name" value="IR75A_N"/>
</dbReference>
<dbReference type="Pfam" id="PF00232">
    <property type="entry name" value="Glyco_hydro_1"/>
    <property type="match status" value="1"/>
</dbReference>
<sequence>MKLPGFQLHSVSYLQTGISTRTVLDQQTPRGLLKTCIDYFIITLNESTTVFVLEKLLVAKEIMKYSLRFLLIDLQNYSADLEYVVFKNDLHLAVILDGDCENITMILNAHTNKKHFYETFHWLVISKSKANILAALNNVKMNINSEVHLGVYKDRHNYTIYDIYNPASEHGGVLIAKPLGYYQENIGYTARILQNKYLLRRDMTGVTFTSAVVLPSLDKPLKDYLEDDENRQINSMHRFQSVCVSYCRRYFNFSLNIQRTNSWGYLQADGHFDGLVSLLERKAVDFGSSPLIFKLDRLPVVDYGYGNWILRSTFIYRRPSADAKSYEIFLRPLAKWVWICILIAIVILVITLKIVFSNELSADLEGRALNGFDSSWSFLCLFTFGAFCQQGATFYPNFLSSRILSIFVYLFCILIYQFYSAGIVSYLLMDPPRTINNLKDITESQLQVGIEDILIDRNYFLQTTDPSAIELYERKIKSSTNATAAFYTPIQGLELVRKGGFAFHIETSTAYPIIEATFSNELICELEEVQIMFKMAENGNMDRLRKHWDARKPTCIESAKKTVIHVSLKQFSCGLLVLLYGICFAMILFIIEIIYDRRTNITAIVKAKFPLVQPSQQPVPSHSKDMRILWILPLSCFLAAASADDYIDNYVINNHTFPEGFLFGTATSAYQIEGGWDEDGKGENIWDTLTHTTDLIKDHSTGDIACDSYHKWKEDIALLKDLGVNHYRFSLSWSRILPSGFANHINTAGVLYYKNIIAALKEAGIEPIVTIFHWDTPQPIHDAGGWASEFVVDWFADFARICFELYGNDVKYWLTFNEPKQICHEGYGSGVKAPAIHSPGVGEYLCTHNFLKAHARAWHIYDEEFRSKQNGSISLVIDTPWYEPETPEDEEAAERKRQFVFGWYANPIFNGDYPEIMKTRIANRSKLEGFEESRLPVFTDAEIDYIKGTYDFLGLNSYSSYMVKTDPEPEIGDPSWDDDTGVYEYQKEDWIPSASDWVKVTPWGMRKLLAWIKKTYNDPAIIITENGFTDNGTVGTDENRILYYKTYLSNVLDAIIEDKVNVFGYTVWSLLDNMEWMVGYTEKFGLYHVDFSSPNRTRTPKPALDYYKSVIKTHCLVEKCEDEKGRYGIA</sequence>
<evidence type="ECO:0000256" key="6">
    <source>
        <dbReference type="ARBA" id="ARBA00023295"/>
    </source>
</evidence>
<keyword evidence="7" id="KW-0472">Membrane</keyword>
<dbReference type="SUPFAM" id="SSF51445">
    <property type="entry name" value="(Trans)glycosidases"/>
    <property type="match status" value="1"/>
</dbReference>
<feature type="transmembrane region" description="Helical" evidence="7">
    <location>
        <begin position="336"/>
        <end position="356"/>
    </location>
</feature>
<evidence type="ECO:0000259" key="8">
    <source>
        <dbReference type="Pfam" id="PF00060"/>
    </source>
</evidence>
<evidence type="ECO:0000256" key="1">
    <source>
        <dbReference type="ARBA" id="ARBA00008685"/>
    </source>
</evidence>
<keyword evidence="6" id="KW-0326">Glycosidase</keyword>
<dbReference type="EMBL" id="JANEYG010000003">
    <property type="protein sequence ID" value="KAJ8924532.1"/>
    <property type="molecule type" value="Genomic_DNA"/>
</dbReference>
<dbReference type="InterPro" id="IPR001360">
    <property type="entry name" value="Glyco_hydro_1"/>
</dbReference>
<dbReference type="FunFam" id="3.20.20.80:FF:000013">
    <property type="entry name" value="lactase-phlorizin hydrolase"/>
    <property type="match status" value="1"/>
</dbReference>
<evidence type="ECO:0000256" key="2">
    <source>
        <dbReference type="ARBA" id="ARBA00010838"/>
    </source>
</evidence>
<keyword evidence="11" id="KW-1185">Reference proteome</keyword>
<dbReference type="PANTHER" id="PTHR10353:SF36">
    <property type="entry name" value="LP05116P"/>
    <property type="match status" value="1"/>
</dbReference>